<dbReference type="AlphaFoldDB" id="A0A518DMH4"/>
<evidence type="ECO:0000313" key="3">
    <source>
        <dbReference type="Proteomes" id="UP000317648"/>
    </source>
</evidence>
<proteinExistence type="predicted"/>
<evidence type="ECO:0000313" key="2">
    <source>
        <dbReference type="EMBL" id="QDU93037.1"/>
    </source>
</evidence>
<protein>
    <recommendedName>
        <fullName evidence="4">Prepilin-type N-terminal cleavage/methylation domain-containing protein</fullName>
    </recommendedName>
</protein>
<gene>
    <name evidence="2" type="ORF">Pla8534_08120</name>
</gene>
<keyword evidence="1" id="KW-0812">Transmembrane</keyword>
<feature type="transmembrane region" description="Helical" evidence="1">
    <location>
        <begin position="21"/>
        <end position="44"/>
    </location>
</feature>
<keyword evidence="1" id="KW-1133">Transmembrane helix</keyword>
<organism evidence="2 3">
    <name type="scientific">Lignipirellula cremea</name>
    <dbReference type="NCBI Taxonomy" id="2528010"/>
    <lineage>
        <taxon>Bacteria</taxon>
        <taxon>Pseudomonadati</taxon>
        <taxon>Planctomycetota</taxon>
        <taxon>Planctomycetia</taxon>
        <taxon>Pirellulales</taxon>
        <taxon>Pirellulaceae</taxon>
        <taxon>Lignipirellula</taxon>
    </lineage>
</organism>
<name>A0A518DMH4_9BACT</name>
<dbReference type="EMBL" id="CP036433">
    <property type="protein sequence ID" value="QDU93037.1"/>
    <property type="molecule type" value="Genomic_DNA"/>
</dbReference>
<dbReference type="KEGG" id="lcre:Pla8534_08120"/>
<accession>A0A518DMH4</accession>
<keyword evidence="1" id="KW-0472">Membrane</keyword>
<dbReference type="OrthoDB" id="249957at2"/>
<keyword evidence="3" id="KW-1185">Reference proteome</keyword>
<sequence length="344" mass="36382">MIPCRLQRNVRQGVARRLAGTTLIELLVVIGIMLLLAALTIPLVKPLLDGQTTREGSRVLNAAFAMAKARASELQRPVGLFFDRGVEGKDACLQVFLAESPLPYCGDTTTARVVSITPVGGLTADATFDAQSASIAAPVDPMATLAPPPIINPGDQIRFNYQGPYYDIVAIDRTNVNAPVIRFRHRTAPLPAAVTGVPYQIVRAPRATLRHLNMPKGVAIDLSASGSEATGIEFGSATAGPGTPLVVMFTPSGNIDRVIAGGSIQHPIGSLHFLVGRDDQVNSSNIVDPEANLADMANVWVSVGIRNGLVTSSANVDNSAATTNLERIQFAREFAIRSLTLGSD</sequence>
<dbReference type="Proteomes" id="UP000317648">
    <property type="component" value="Chromosome"/>
</dbReference>
<evidence type="ECO:0008006" key="4">
    <source>
        <dbReference type="Google" id="ProtNLM"/>
    </source>
</evidence>
<dbReference type="RefSeq" id="WP_145049500.1">
    <property type="nucleotide sequence ID" value="NZ_CP036433.1"/>
</dbReference>
<reference evidence="2 3" key="1">
    <citation type="submission" date="2019-02" db="EMBL/GenBank/DDBJ databases">
        <title>Deep-cultivation of Planctomycetes and their phenomic and genomic characterization uncovers novel biology.</title>
        <authorList>
            <person name="Wiegand S."/>
            <person name="Jogler M."/>
            <person name="Boedeker C."/>
            <person name="Pinto D."/>
            <person name="Vollmers J."/>
            <person name="Rivas-Marin E."/>
            <person name="Kohn T."/>
            <person name="Peeters S.H."/>
            <person name="Heuer A."/>
            <person name="Rast P."/>
            <person name="Oberbeckmann S."/>
            <person name="Bunk B."/>
            <person name="Jeske O."/>
            <person name="Meyerdierks A."/>
            <person name="Storesund J.E."/>
            <person name="Kallscheuer N."/>
            <person name="Luecker S."/>
            <person name="Lage O.M."/>
            <person name="Pohl T."/>
            <person name="Merkel B.J."/>
            <person name="Hornburger P."/>
            <person name="Mueller R.-W."/>
            <person name="Bruemmer F."/>
            <person name="Labrenz M."/>
            <person name="Spormann A.M."/>
            <person name="Op den Camp H."/>
            <person name="Overmann J."/>
            <person name="Amann R."/>
            <person name="Jetten M.S.M."/>
            <person name="Mascher T."/>
            <person name="Medema M.H."/>
            <person name="Devos D.P."/>
            <person name="Kaster A.-K."/>
            <person name="Ovreas L."/>
            <person name="Rohde M."/>
            <person name="Galperin M.Y."/>
            <person name="Jogler C."/>
        </authorList>
    </citation>
    <scope>NUCLEOTIDE SEQUENCE [LARGE SCALE GENOMIC DNA]</scope>
    <source>
        <strain evidence="2 3">Pla85_3_4</strain>
    </source>
</reference>
<evidence type="ECO:0000256" key="1">
    <source>
        <dbReference type="SAM" id="Phobius"/>
    </source>
</evidence>
<dbReference type="SUPFAM" id="SSF54523">
    <property type="entry name" value="Pili subunits"/>
    <property type="match status" value="1"/>
</dbReference>
<dbReference type="InterPro" id="IPR045584">
    <property type="entry name" value="Pilin-like"/>
</dbReference>